<evidence type="ECO:0000313" key="1">
    <source>
        <dbReference type="EMBL" id="KAK8964473.1"/>
    </source>
</evidence>
<organism evidence="1 2">
    <name type="scientific">Platanthera guangdongensis</name>
    <dbReference type="NCBI Taxonomy" id="2320717"/>
    <lineage>
        <taxon>Eukaryota</taxon>
        <taxon>Viridiplantae</taxon>
        <taxon>Streptophyta</taxon>
        <taxon>Embryophyta</taxon>
        <taxon>Tracheophyta</taxon>
        <taxon>Spermatophyta</taxon>
        <taxon>Magnoliopsida</taxon>
        <taxon>Liliopsida</taxon>
        <taxon>Asparagales</taxon>
        <taxon>Orchidaceae</taxon>
        <taxon>Orchidoideae</taxon>
        <taxon>Orchideae</taxon>
        <taxon>Orchidinae</taxon>
        <taxon>Platanthera</taxon>
    </lineage>
</organism>
<evidence type="ECO:0000313" key="2">
    <source>
        <dbReference type="Proteomes" id="UP001412067"/>
    </source>
</evidence>
<reference evidence="1 2" key="1">
    <citation type="journal article" date="2022" name="Nat. Plants">
        <title>Genomes of leafy and leafless Platanthera orchids illuminate the evolution of mycoheterotrophy.</title>
        <authorList>
            <person name="Li M.H."/>
            <person name="Liu K.W."/>
            <person name="Li Z."/>
            <person name="Lu H.C."/>
            <person name="Ye Q.L."/>
            <person name="Zhang D."/>
            <person name="Wang J.Y."/>
            <person name="Li Y.F."/>
            <person name="Zhong Z.M."/>
            <person name="Liu X."/>
            <person name="Yu X."/>
            <person name="Liu D.K."/>
            <person name="Tu X.D."/>
            <person name="Liu B."/>
            <person name="Hao Y."/>
            <person name="Liao X.Y."/>
            <person name="Jiang Y.T."/>
            <person name="Sun W.H."/>
            <person name="Chen J."/>
            <person name="Chen Y.Q."/>
            <person name="Ai Y."/>
            <person name="Zhai J.W."/>
            <person name="Wu S.S."/>
            <person name="Zhou Z."/>
            <person name="Hsiao Y.Y."/>
            <person name="Wu W.L."/>
            <person name="Chen Y.Y."/>
            <person name="Lin Y.F."/>
            <person name="Hsu J.L."/>
            <person name="Li C.Y."/>
            <person name="Wang Z.W."/>
            <person name="Zhao X."/>
            <person name="Zhong W.Y."/>
            <person name="Ma X.K."/>
            <person name="Ma L."/>
            <person name="Huang J."/>
            <person name="Chen G.Z."/>
            <person name="Huang M.Z."/>
            <person name="Huang L."/>
            <person name="Peng D.H."/>
            <person name="Luo Y.B."/>
            <person name="Zou S.Q."/>
            <person name="Chen S.P."/>
            <person name="Lan S."/>
            <person name="Tsai W.C."/>
            <person name="Van de Peer Y."/>
            <person name="Liu Z.J."/>
        </authorList>
    </citation>
    <scope>NUCLEOTIDE SEQUENCE [LARGE SCALE GENOMIC DNA]</scope>
    <source>
        <strain evidence="1">Lor288</strain>
    </source>
</reference>
<proteinExistence type="predicted"/>
<comment type="caution">
    <text evidence="1">The sequence shown here is derived from an EMBL/GenBank/DDBJ whole genome shotgun (WGS) entry which is preliminary data.</text>
</comment>
<keyword evidence="1" id="KW-0378">Hydrolase</keyword>
<keyword evidence="1" id="KW-0645">Protease</keyword>
<name>A0ABR2MKE4_9ASPA</name>
<dbReference type="PANTHER" id="PTHR21004:SF0">
    <property type="entry name" value="PEROXISOMAL LEADER PEPTIDE-PROCESSING PROTEASE"/>
    <property type="match status" value="1"/>
</dbReference>
<protein>
    <submittedName>
        <fullName evidence="1">Glyoxysomal processing protease, glyoxysomal</fullName>
    </submittedName>
</protein>
<dbReference type="GO" id="GO:0008233">
    <property type="term" value="F:peptidase activity"/>
    <property type="evidence" value="ECO:0007669"/>
    <property type="project" value="UniProtKB-KW"/>
</dbReference>
<dbReference type="GO" id="GO:0006508">
    <property type="term" value="P:proteolysis"/>
    <property type="evidence" value="ECO:0007669"/>
    <property type="project" value="UniProtKB-KW"/>
</dbReference>
<keyword evidence="2" id="KW-1185">Reference proteome</keyword>
<gene>
    <name evidence="1" type="primary">DEG15</name>
    <name evidence="1" type="ORF">KSP40_PGU014362</name>
</gene>
<dbReference type="PANTHER" id="PTHR21004">
    <property type="entry name" value="SERINE PROTEASE-RELATED"/>
    <property type="match status" value="1"/>
</dbReference>
<sequence length="179" mass="19833">MICESTTRLKGRMSRTQHIRRLEALWEASACPGGHSPSLARTGLACALRRGILRRVLDGDCTRRRVIPLLAGNARYVGGTIIPHLNFSIPCAALEPVFRFSETRDATLLECLDRPNKLLSSVWALVPAESKRLEPGPESKKHGEGKGSHFSQFLAEKGAEITSLKELDHLKKMRLPSKI</sequence>
<dbReference type="InterPro" id="IPR039245">
    <property type="entry name" value="TYSND1/DEG15"/>
</dbReference>
<accession>A0ABR2MKE4</accession>
<dbReference type="EMBL" id="JBBWWR010000007">
    <property type="protein sequence ID" value="KAK8964473.1"/>
    <property type="molecule type" value="Genomic_DNA"/>
</dbReference>
<dbReference type="Proteomes" id="UP001412067">
    <property type="component" value="Unassembled WGS sequence"/>
</dbReference>